<reference evidence="2 3" key="1">
    <citation type="submission" date="2023-06" db="EMBL/GenBank/DDBJ databases">
        <title>Roseiconus lacunae JC819 isolated from Gulf of Mannar region, Tamil Nadu.</title>
        <authorList>
            <person name="Pk S."/>
            <person name="Ch S."/>
            <person name="Ch V.R."/>
        </authorList>
    </citation>
    <scope>NUCLEOTIDE SEQUENCE [LARGE SCALE GENOMIC DNA]</scope>
    <source>
        <strain evidence="2 3">JC819</strain>
    </source>
</reference>
<accession>A0ABT7PJ28</accession>
<protein>
    <submittedName>
        <fullName evidence="2">Uncharacterized protein</fullName>
    </submittedName>
</protein>
<keyword evidence="3" id="KW-1185">Reference proteome</keyword>
<dbReference type="Proteomes" id="UP001239462">
    <property type="component" value="Unassembled WGS sequence"/>
</dbReference>
<evidence type="ECO:0000313" key="3">
    <source>
        <dbReference type="Proteomes" id="UP001239462"/>
    </source>
</evidence>
<evidence type="ECO:0000256" key="1">
    <source>
        <dbReference type="SAM" id="Phobius"/>
    </source>
</evidence>
<feature type="transmembrane region" description="Helical" evidence="1">
    <location>
        <begin position="155"/>
        <end position="174"/>
    </location>
</feature>
<keyword evidence="1" id="KW-1133">Transmembrane helix</keyword>
<sequence>MRWLERYFLPLTVFTLLIVSVVAGVSMPSFYDWTGADQSRPAPVIPRIGMGLIGGTACFALLLAWIPIEQRRRWSRSSGGRTSLRWLLVMTTLMAVACIPIPSLQFVFSYSVLAFAIVRTAYVAIKQRYLGCLLLAMAACIWGPFLWAFPDAQMLTLFAACPSLMELMCASALSGQHSDHIAFVGIYVTSAKLLFGTWLIQWGPRIGLVYCVVVLNISLAGSFVLHALMRM</sequence>
<keyword evidence="1" id="KW-0472">Membrane</keyword>
<evidence type="ECO:0000313" key="2">
    <source>
        <dbReference type="EMBL" id="MDM4016500.1"/>
    </source>
</evidence>
<organism evidence="2 3">
    <name type="scientific">Roseiconus lacunae</name>
    <dbReference type="NCBI Taxonomy" id="2605694"/>
    <lineage>
        <taxon>Bacteria</taxon>
        <taxon>Pseudomonadati</taxon>
        <taxon>Planctomycetota</taxon>
        <taxon>Planctomycetia</taxon>
        <taxon>Pirellulales</taxon>
        <taxon>Pirellulaceae</taxon>
        <taxon>Roseiconus</taxon>
    </lineage>
</organism>
<feature type="transmembrane region" description="Helical" evidence="1">
    <location>
        <begin position="86"/>
        <end position="102"/>
    </location>
</feature>
<name>A0ABT7PJ28_9BACT</name>
<feature type="transmembrane region" description="Helical" evidence="1">
    <location>
        <begin position="181"/>
        <end position="200"/>
    </location>
</feature>
<dbReference type="EMBL" id="JASZZN010000009">
    <property type="protein sequence ID" value="MDM4016500.1"/>
    <property type="molecule type" value="Genomic_DNA"/>
</dbReference>
<feature type="transmembrane region" description="Helical" evidence="1">
    <location>
        <begin position="206"/>
        <end position="228"/>
    </location>
</feature>
<comment type="caution">
    <text evidence="2">The sequence shown here is derived from an EMBL/GenBank/DDBJ whole genome shotgun (WGS) entry which is preliminary data.</text>
</comment>
<feature type="transmembrane region" description="Helical" evidence="1">
    <location>
        <begin position="108"/>
        <end position="125"/>
    </location>
</feature>
<gene>
    <name evidence="2" type="ORF">QTN89_13735</name>
</gene>
<proteinExistence type="predicted"/>
<feature type="transmembrane region" description="Helical" evidence="1">
    <location>
        <begin position="48"/>
        <end position="66"/>
    </location>
</feature>
<feature type="transmembrane region" description="Helical" evidence="1">
    <location>
        <begin position="132"/>
        <end position="149"/>
    </location>
</feature>
<keyword evidence="1" id="KW-0812">Transmembrane</keyword>
<dbReference type="RefSeq" id="WP_289164142.1">
    <property type="nucleotide sequence ID" value="NZ_JASZZN010000009.1"/>
</dbReference>